<dbReference type="PANTHER" id="PTHR43652">
    <property type="entry name" value="BASIC AMINO ACID ANTIPORTER YFCC-RELATED"/>
    <property type="match status" value="1"/>
</dbReference>
<dbReference type="Pfam" id="PF03600">
    <property type="entry name" value="CitMHS"/>
    <property type="match status" value="1"/>
</dbReference>
<feature type="transmembrane region" description="Helical" evidence="7">
    <location>
        <begin position="506"/>
        <end position="527"/>
    </location>
</feature>
<evidence type="ECO:0000259" key="8">
    <source>
        <dbReference type="PROSITE" id="PS51202"/>
    </source>
</evidence>
<name>A0ABS6V496_9SPHN</name>
<dbReference type="InterPro" id="IPR004680">
    <property type="entry name" value="Cit_transptr-like_dom"/>
</dbReference>
<accession>A0ABS6V496</accession>
<keyword evidence="2" id="KW-0813">Transport</keyword>
<keyword evidence="10" id="KW-1185">Reference proteome</keyword>
<feature type="transmembrane region" description="Helical" evidence="7">
    <location>
        <begin position="6"/>
        <end position="25"/>
    </location>
</feature>
<dbReference type="InterPro" id="IPR051679">
    <property type="entry name" value="DASS-Related_Transporters"/>
</dbReference>
<keyword evidence="4" id="KW-0677">Repeat</keyword>
<feature type="transmembrane region" description="Helical" evidence="7">
    <location>
        <begin position="480"/>
        <end position="500"/>
    </location>
</feature>
<gene>
    <name evidence="9" type="ORF">KTQ36_01770</name>
</gene>
<keyword evidence="3 7" id="KW-0812">Transmembrane</keyword>
<feature type="transmembrane region" description="Helical" evidence="7">
    <location>
        <begin position="403"/>
        <end position="436"/>
    </location>
</feature>
<feature type="domain" description="RCK C-terminal" evidence="8">
    <location>
        <begin position="302"/>
        <end position="387"/>
    </location>
</feature>
<feature type="transmembrane region" description="Helical" evidence="7">
    <location>
        <begin position="534"/>
        <end position="552"/>
    </location>
</feature>
<feature type="transmembrane region" description="Helical" evidence="7">
    <location>
        <begin position="572"/>
        <end position="592"/>
    </location>
</feature>
<feature type="transmembrane region" description="Helical" evidence="7">
    <location>
        <begin position="106"/>
        <end position="123"/>
    </location>
</feature>
<dbReference type="PROSITE" id="PS51202">
    <property type="entry name" value="RCK_C"/>
    <property type="match status" value="1"/>
</dbReference>
<evidence type="ECO:0000256" key="2">
    <source>
        <dbReference type="ARBA" id="ARBA00022448"/>
    </source>
</evidence>
<sequence length="594" mass="62121">MIGLPTLHAALALLVATGMFVAFATNRFRIEIISLMTIGVIALMLYLFPIPGTAPKDGLALAFGGFGHTALITISALMVMGRGLVVTGALQPAARALGSVWRVNQHLGLLVTLGLAMGASMVVNDTPVLVLLIPIMVQLAQSGAMPASKTLIPLNAAILIGGMATTIGTSTNLLVVSIAADLGLPELSIFHFTHIVMIAALICLPYIWLIMPRLLPDNSVEAGHEPRRFIATLRIGTSSSYLGETGEAVAEKLPEGIDFMSTPDTIQPGGRIPVFATPEGLREAARKLGATAAPRWLIERLHRDTAKAGDDLIEAEMALSADSRLAGRTLQTAGIKGVAVLGVAQAPSRGFAPPREMSAEARLAEGDILLVLGRERDLQEFAQAESLLMLDGAKPLPRTSKALTAIAIMGTAVFLASFGIVPIAISALAGAIAMFITKCVHFDKVGRALSAKVIVLVAASIAIGRLIFDSGAAEYMGQLLAAGMAGLPGSIVLAMIMLFVTLLTNFASNATAAAVGTPIAFSLAGQLGLPVEPLVLAVLFGCNLCYATPIAYQTNMLIMAEGDYEFRDYLRTGIPLVILMVVSLSVILSITYGL</sequence>
<evidence type="ECO:0000256" key="3">
    <source>
        <dbReference type="ARBA" id="ARBA00022692"/>
    </source>
</evidence>
<dbReference type="RefSeq" id="WP_218632056.1">
    <property type="nucleotide sequence ID" value="NZ_JAHVAH010000001.1"/>
</dbReference>
<dbReference type="InterPro" id="IPR006037">
    <property type="entry name" value="RCK_C"/>
</dbReference>
<organism evidence="9 10">
    <name type="scientific">Sphingomicrobium clamense</name>
    <dbReference type="NCBI Taxonomy" id="2851013"/>
    <lineage>
        <taxon>Bacteria</taxon>
        <taxon>Pseudomonadati</taxon>
        <taxon>Pseudomonadota</taxon>
        <taxon>Alphaproteobacteria</taxon>
        <taxon>Sphingomonadales</taxon>
        <taxon>Sphingomonadaceae</taxon>
        <taxon>Sphingomicrobium</taxon>
    </lineage>
</organism>
<evidence type="ECO:0000256" key="7">
    <source>
        <dbReference type="SAM" id="Phobius"/>
    </source>
</evidence>
<feature type="transmembrane region" description="Helical" evidence="7">
    <location>
        <begin position="192"/>
        <end position="211"/>
    </location>
</feature>
<evidence type="ECO:0000256" key="1">
    <source>
        <dbReference type="ARBA" id="ARBA00004141"/>
    </source>
</evidence>
<protein>
    <submittedName>
        <fullName evidence="9">SLC13 family permease</fullName>
    </submittedName>
</protein>
<feature type="transmembrane region" description="Helical" evidence="7">
    <location>
        <begin position="60"/>
        <end position="85"/>
    </location>
</feature>
<evidence type="ECO:0000256" key="5">
    <source>
        <dbReference type="ARBA" id="ARBA00022989"/>
    </source>
</evidence>
<proteinExistence type="predicted"/>
<comment type="subcellular location">
    <subcellularLocation>
        <location evidence="1">Membrane</location>
        <topology evidence="1">Multi-pass membrane protein</topology>
    </subcellularLocation>
</comment>
<evidence type="ECO:0000313" key="9">
    <source>
        <dbReference type="EMBL" id="MBW0144022.1"/>
    </source>
</evidence>
<evidence type="ECO:0000313" key="10">
    <source>
        <dbReference type="Proteomes" id="UP000698028"/>
    </source>
</evidence>
<keyword evidence="5 7" id="KW-1133">Transmembrane helix</keyword>
<dbReference type="PANTHER" id="PTHR43652:SF2">
    <property type="entry name" value="BASIC AMINO ACID ANTIPORTER YFCC-RELATED"/>
    <property type="match status" value="1"/>
</dbReference>
<reference evidence="9 10" key="1">
    <citation type="submission" date="2021-07" db="EMBL/GenBank/DDBJ databases">
        <title>The draft genome sequence of Sphingomicrobium sp. B8.</title>
        <authorList>
            <person name="Mu L."/>
        </authorList>
    </citation>
    <scope>NUCLEOTIDE SEQUENCE [LARGE SCALE GENOMIC DNA]</scope>
    <source>
        <strain evidence="9 10">B8</strain>
    </source>
</reference>
<feature type="transmembrane region" description="Helical" evidence="7">
    <location>
        <begin position="154"/>
        <end position="180"/>
    </location>
</feature>
<comment type="caution">
    <text evidence="9">The sequence shown here is derived from an EMBL/GenBank/DDBJ whole genome shotgun (WGS) entry which is preliminary data.</text>
</comment>
<dbReference type="EMBL" id="JAHVAH010000001">
    <property type="protein sequence ID" value="MBW0144022.1"/>
    <property type="molecule type" value="Genomic_DNA"/>
</dbReference>
<dbReference type="Proteomes" id="UP000698028">
    <property type="component" value="Unassembled WGS sequence"/>
</dbReference>
<evidence type="ECO:0000256" key="4">
    <source>
        <dbReference type="ARBA" id="ARBA00022737"/>
    </source>
</evidence>
<evidence type="ECO:0000256" key="6">
    <source>
        <dbReference type="ARBA" id="ARBA00023136"/>
    </source>
</evidence>
<feature type="transmembrane region" description="Helical" evidence="7">
    <location>
        <begin position="448"/>
        <end position="468"/>
    </location>
</feature>
<feature type="transmembrane region" description="Helical" evidence="7">
    <location>
        <begin position="32"/>
        <end position="48"/>
    </location>
</feature>
<keyword evidence="6 7" id="KW-0472">Membrane</keyword>